<sequence length="100" mass="10898">MDMQASIGAIVVEQFTDPFRIGMILFLAITSANTAHATTTRAGRSAPLVLGALFIAVLIGIAFHRDAPDMLPRMLIGIPVNGILLVIMIGLLRLWKRMRN</sequence>
<keyword evidence="3" id="KW-1185">Reference proteome</keyword>
<proteinExistence type="predicted"/>
<feature type="transmembrane region" description="Helical" evidence="1">
    <location>
        <begin position="45"/>
        <end position="63"/>
    </location>
</feature>
<organism evidence="2 3">
    <name type="scientific">Tianweitania aestuarii</name>
    <dbReference type="NCBI Taxonomy" id="2814886"/>
    <lineage>
        <taxon>Bacteria</taxon>
        <taxon>Pseudomonadati</taxon>
        <taxon>Pseudomonadota</taxon>
        <taxon>Alphaproteobacteria</taxon>
        <taxon>Hyphomicrobiales</taxon>
        <taxon>Phyllobacteriaceae</taxon>
        <taxon>Tianweitania</taxon>
    </lineage>
</organism>
<keyword evidence="1" id="KW-1133">Transmembrane helix</keyword>
<name>A0ABS5RQ73_9HYPH</name>
<dbReference type="EMBL" id="JAFMNX010000001">
    <property type="protein sequence ID" value="MBS9719185.1"/>
    <property type="molecule type" value="Genomic_DNA"/>
</dbReference>
<reference evidence="2 3" key="1">
    <citation type="submission" date="2021-03" db="EMBL/GenBank/DDBJ databases">
        <title>Tianweitania aestuarii sp. nov., isolated from a tidal flat.</title>
        <authorList>
            <person name="Park S."/>
            <person name="Yoon J.-H."/>
        </authorList>
    </citation>
    <scope>NUCLEOTIDE SEQUENCE [LARGE SCALE GENOMIC DNA]</scope>
    <source>
        <strain evidence="2 3">BSSL-BM11</strain>
    </source>
</reference>
<keyword evidence="1" id="KW-0812">Transmembrane</keyword>
<evidence type="ECO:0000313" key="2">
    <source>
        <dbReference type="EMBL" id="MBS9719185.1"/>
    </source>
</evidence>
<evidence type="ECO:0000256" key="1">
    <source>
        <dbReference type="SAM" id="Phobius"/>
    </source>
</evidence>
<keyword evidence="1" id="KW-0472">Membrane</keyword>
<feature type="transmembrane region" description="Helical" evidence="1">
    <location>
        <begin position="75"/>
        <end position="95"/>
    </location>
</feature>
<dbReference type="Proteomes" id="UP001297272">
    <property type="component" value="Unassembled WGS sequence"/>
</dbReference>
<evidence type="ECO:0000313" key="3">
    <source>
        <dbReference type="Proteomes" id="UP001297272"/>
    </source>
</evidence>
<gene>
    <name evidence="2" type="ORF">JYU29_00620</name>
</gene>
<dbReference type="RefSeq" id="WP_213982860.1">
    <property type="nucleotide sequence ID" value="NZ_JAFMNX010000001.1"/>
</dbReference>
<accession>A0ABS5RQ73</accession>
<protein>
    <submittedName>
        <fullName evidence="2">Uncharacterized protein</fullName>
    </submittedName>
</protein>
<comment type="caution">
    <text evidence="2">The sequence shown here is derived from an EMBL/GenBank/DDBJ whole genome shotgun (WGS) entry which is preliminary data.</text>
</comment>